<accession>A0AC61RX50</accession>
<keyword evidence="1" id="KW-0032">Aminotransferase</keyword>
<evidence type="ECO:0000313" key="1">
    <source>
        <dbReference type="EMBL" id="TGY96351.1"/>
    </source>
</evidence>
<dbReference type="Proteomes" id="UP000304953">
    <property type="component" value="Unassembled WGS sequence"/>
</dbReference>
<name>A0AC61RX50_9FIRM</name>
<sequence length="381" mass="42978">MEEQKVHFNIPPFHPKAFQYMEDAVARQKICGDGFYTGKCTEWMKAQAKAAGALLTTSCTHALEMAALLSGIGPGDEVIMPSYTFVSTADAFVLRGARAVFVDIRKDTMNLDEALIEDAITPRTKAIAVVHYAGISCEMDTICRIAKKHQLKIIEDAAQAVLCTYQGRSLGAIGDYGCYSFHETKNYSMGEGGAILLKNQKDILNAEIIREKGTNRSQFFRGEIDKYSWKEAGSSYLPSDLNAAYLWAQLEEAEAVNRRRISSWSLYYELLQELEAAGDIELPVVPKGCVHNGHMFYIKAKDLEERTALLQYLKEKGISAVFHYVPLHSSEAGQKYGRFHGQDRNTTRESNRLLRLPMYDGLKEEQIRYVASEVKNFYRQF</sequence>
<keyword evidence="1" id="KW-0808">Transferase</keyword>
<dbReference type="EMBL" id="SRYA01000017">
    <property type="protein sequence ID" value="TGY96351.1"/>
    <property type="molecule type" value="Genomic_DNA"/>
</dbReference>
<evidence type="ECO:0000313" key="2">
    <source>
        <dbReference type="Proteomes" id="UP000304953"/>
    </source>
</evidence>
<proteinExistence type="predicted"/>
<dbReference type="EC" id="2.6.1.59" evidence="1"/>
<keyword evidence="2" id="KW-1185">Reference proteome</keyword>
<organism evidence="1 2">
    <name type="scientific">Petralouisia muris</name>
    <dbReference type="NCBI Taxonomy" id="3032872"/>
    <lineage>
        <taxon>Bacteria</taxon>
        <taxon>Bacillati</taxon>
        <taxon>Bacillota</taxon>
        <taxon>Clostridia</taxon>
        <taxon>Lachnospirales</taxon>
        <taxon>Lachnospiraceae</taxon>
        <taxon>Petralouisia</taxon>
    </lineage>
</organism>
<comment type="caution">
    <text evidence="1">The sequence shown here is derived from an EMBL/GenBank/DDBJ whole genome shotgun (WGS) entry which is preliminary data.</text>
</comment>
<gene>
    <name evidence="1" type="primary">rffA</name>
    <name evidence="1" type="ORF">E5329_09995</name>
</gene>
<reference evidence="1" key="1">
    <citation type="submission" date="2019-04" db="EMBL/GenBank/DDBJ databases">
        <title>Microbes associate with the intestines of laboratory mice.</title>
        <authorList>
            <person name="Navarre W."/>
            <person name="Wong E."/>
            <person name="Huang K."/>
            <person name="Tropini C."/>
            <person name="Ng K."/>
            <person name="Yu B."/>
        </authorList>
    </citation>
    <scope>NUCLEOTIDE SEQUENCE</scope>
    <source>
        <strain evidence="1">NM01_1-7b</strain>
    </source>
</reference>
<protein>
    <submittedName>
        <fullName evidence="1">dTDP-4-amino-4,6-dideoxygalactose transaminase</fullName>
        <ecNumber evidence="1">2.6.1.59</ecNumber>
    </submittedName>
</protein>